<reference evidence="2 3" key="1">
    <citation type="submission" date="2019-03" db="EMBL/GenBank/DDBJ databases">
        <title>Draft genome sequences of novel Actinobacteria.</title>
        <authorList>
            <person name="Sahin N."/>
            <person name="Ay H."/>
            <person name="Saygin H."/>
        </authorList>
    </citation>
    <scope>NUCLEOTIDE SEQUENCE [LARGE SCALE GENOMIC DNA]</scope>
    <source>
        <strain evidence="2 3">16K404</strain>
    </source>
</reference>
<sequence>MSCMKLEALSPVSFLIRVQIPDRPGNLGSVASALGEIGADILSVDVVERIGGVAIDDLVVELPSGRPPDVLITAAESIDGVEVDAVRPYAGVLDTHRELELVEEIAAEPARGLQIFAEGVPKIIRSGWAIVFGHRSGGAEQLAASTSAPQEGYLELPWLPLPRATILDGDETWVPQTWQELGTELAATPIGKPDRVLLAGRPGGPMFRAAELARLAHLAGIVSVVLDG</sequence>
<dbReference type="SUPFAM" id="SSF55021">
    <property type="entry name" value="ACT-like"/>
    <property type="match status" value="1"/>
</dbReference>
<gene>
    <name evidence="2" type="ORF">E1161_01505</name>
</gene>
<evidence type="ECO:0000259" key="1">
    <source>
        <dbReference type="PROSITE" id="PS51671"/>
    </source>
</evidence>
<accession>A0A4R4UUP4</accession>
<dbReference type="AlphaFoldDB" id="A0A4R4UUP4"/>
<dbReference type="EMBL" id="SMKV01000002">
    <property type="protein sequence ID" value="TDC96198.1"/>
    <property type="molecule type" value="Genomic_DNA"/>
</dbReference>
<organism evidence="2 3">
    <name type="scientific">Saccharopolyspora aridisoli</name>
    <dbReference type="NCBI Taxonomy" id="2530385"/>
    <lineage>
        <taxon>Bacteria</taxon>
        <taxon>Bacillati</taxon>
        <taxon>Actinomycetota</taxon>
        <taxon>Actinomycetes</taxon>
        <taxon>Pseudonocardiales</taxon>
        <taxon>Pseudonocardiaceae</taxon>
        <taxon>Saccharopolyspora</taxon>
    </lineage>
</organism>
<dbReference type="OrthoDB" id="5243606at2"/>
<dbReference type="InterPro" id="IPR002912">
    <property type="entry name" value="ACT_dom"/>
</dbReference>
<evidence type="ECO:0000313" key="2">
    <source>
        <dbReference type="EMBL" id="TDC96198.1"/>
    </source>
</evidence>
<name>A0A4R4UUP4_9PSEU</name>
<proteinExistence type="predicted"/>
<comment type="caution">
    <text evidence="2">The sequence shown here is derived from an EMBL/GenBank/DDBJ whole genome shotgun (WGS) entry which is preliminary data.</text>
</comment>
<dbReference type="PROSITE" id="PS51671">
    <property type="entry name" value="ACT"/>
    <property type="match status" value="1"/>
</dbReference>
<protein>
    <submittedName>
        <fullName evidence="2">Amino acid-binding protein</fullName>
    </submittedName>
</protein>
<dbReference type="Proteomes" id="UP000294744">
    <property type="component" value="Unassembled WGS sequence"/>
</dbReference>
<dbReference type="InterPro" id="IPR045865">
    <property type="entry name" value="ACT-like_dom_sf"/>
</dbReference>
<keyword evidence="3" id="KW-1185">Reference proteome</keyword>
<evidence type="ECO:0000313" key="3">
    <source>
        <dbReference type="Proteomes" id="UP000294744"/>
    </source>
</evidence>
<feature type="domain" description="ACT" evidence="1">
    <location>
        <begin position="15"/>
        <end position="94"/>
    </location>
</feature>